<evidence type="ECO:0000313" key="2">
    <source>
        <dbReference type="EMBL" id="MBB3996213.1"/>
    </source>
</evidence>
<gene>
    <name evidence="2" type="ORF">GGR04_000034</name>
</gene>
<protein>
    <recommendedName>
        <fullName evidence="4">DUF2076 domain-containing protein</fullName>
    </recommendedName>
</protein>
<comment type="caution">
    <text evidence="2">The sequence shown here is derived from an EMBL/GenBank/DDBJ whole genome shotgun (WGS) entry which is preliminary data.</text>
</comment>
<feature type="compositionally biased region" description="Low complexity" evidence="1">
    <location>
        <begin position="100"/>
        <end position="137"/>
    </location>
</feature>
<dbReference type="InterPro" id="IPR018648">
    <property type="entry name" value="DUF2076"/>
</dbReference>
<feature type="compositionally biased region" description="Gly residues" evidence="1">
    <location>
        <begin position="77"/>
        <end position="87"/>
    </location>
</feature>
<proteinExistence type="predicted"/>
<keyword evidence="3" id="KW-1185">Reference proteome</keyword>
<feature type="region of interest" description="Disordered" evidence="1">
    <location>
        <begin position="63"/>
        <end position="137"/>
    </location>
</feature>
<dbReference type="AlphaFoldDB" id="A0A7W6H2V6"/>
<dbReference type="EMBL" id="JACIEK010000001">
    <property type="protein sequence ID" value="MBB3996213.1"/>
    <property type="molecule type" value="Genomic_DNA"/>
</dbReference>
<dbReference type="Proteomes" id="UP000542776">
    <property type="component" value="Unassembled WGS sequence"/>
</dbReference>
<dbReference type="Pfam" id="PF09849">
    <property type="entry name" value="DUF2076"/>
    <property type="match status" value="1"/>
</dbReference>
<reference evidence="2 3" key="1">
    <citation type="submission" date="2020-08" db="EMBL/GenBank/DDBJ databases">
        <title>Genomic Encyclopedia of Type Strains, Phase IV (KMG-IV): sequencing the most valuable type-strain genomes for metagenomic binning, comparative biology and taxonomic classification.</title>
        <authorList>
            <person name="Goeker M."/>
        </authorList>
    </citation>
    <scope>NUCLEOTIDE SEQUENCE [LARGE SCALE GENOMIC DNA]</scope>
    <source>
        <strain evidence="2 3">DSM 102238</strain>
    </source>
</reference>
<organism evidence="2 3">
    <name type="scientific">Aureimonas pseudogalii</name>
    <dbReference type="NCBI Taxonomy" id="1744844"/>
    <lineage>
        <taxon>Bacteria</taxon>
        <taxon>Pseudomonadati</taxon>
        <taxon>Pseudomonadota</taxon>
        <taxon>Alphaproteobacteria</taxon>
        <taxon>Hyphomicrobiales</taxon>
        <taxon>Aurantimonadaceae</taxon>
        <taxon>Aureimonas</taxon>
    </lineage>
</organism>
<evidence type="ECO:0000313" key="3">
    <source>
        <dbReference type="Proteomes" id="UP000542776"/>
    </source>
</evidence>
<name>A0A7W6H2V6_9HYPH</name>
<sequence>MIEGLFDRLGEAERQSPPRDAEAERLIREQIATRPAGPYYMAQTMIVQQEALKAAQARIEELERATRERPEPTTSGGFLGGLFGSGGAAPARDDRRPHLPSGTGASPSYAPSPYAPAQTPGPWGSAPAAAPMGTAPAAASRGGGFLAGAAQTAVGVAGGVMLGSMLGNLFSGTGHSFLGGAGGLGGGETIVENNVTENFYGDPADTSGIDTNGGDSGFANADYDTMTDDGFDGGGFDDQI</sequence>
<evidence type="ECO:0008006" key="4">
    <source>
        <dbReference type="Google" id="ProtNLM"/>
    </source>
</evidence>
<evidence type="ECO:0000256" key="1">
    <source>
        <dbReference type="SAM" id="MobiDB-lite"/>
    </source>
</evidence>
<accession>A0A7W6H2V6</accession>
<feature type="region of interest" description="Disordered" evidence="1">
    <location>
        <begin position="1"/>
        <end position="23"/>
    </location>
</feature>